<name>A0A2R4XP84_9BURK</name>
<evidence type="ECO:0000313" key="2">
    <source>
        <dbReference type="EMBL" id="AWB35623.1"/>
    </source>
</evidence>
<dbReference type="Proteomes" id="UP000244571">
    <property type="component" value="Chromosome"/>
</dbReference>
<proteinExistence type="predicted"/>
<sequence length="134" mass="14878">MPASLNPLWQKTALVSLVALFLWCIAWEIWLAPLKPGGTFMFLKALPLAFAIRGVAKGSLYTLQWSSMLILLYFMEGVVRVASDPPGPSILMAWIEIVLSSVFFVAALAYLRPAKKAYKQKHKSKKHKAETQGG</sequence>
<keyword evidence="1" id="KW-1133">Transmembrane helix</keyword>
<keyword evidence="1" id="KW-0812">Transmembrane</keyword>
<protein>
    <submittedName>
        <fullName evidence="2">DUF2069 domain-containing protein</fullName>
    </submittedName>
</protein>
<dbReference type="InterPro" id="IPR018643">
    <property type="entry name" value="DUF2069_membrane"/>
</dbReference>
<accession>A0A2R4XP84</accession>
<feature type="transmembrane region" description="Helical" evidence="1">
    <location>
        <begin position="89"/>
        <end position="111"/>
    </location>
</feature>
<gene>
    <name evidence="2" type="ORF">DBV39_04485</name>
</gene>
<keyword evidence="1" id="KW-0472">Membrane</keyword>
<dbReference type="OrthoDB" id="9181360at2"/>
<dbReference type="EMBL" id="CP028901">
    <property type="protein sequence ID" value="AWB35623.1"/>
    <property type="molecule type" value="Genomic_DNA"/>
</dbReference>
<reference evidence="2 3" key="1">
    <citation type="submission" date="2018-04" db="EMBL/GenBank/DDBJ databases">
        <title>Bordetella sp. HZ20 isolated from seawater.</title>
        <authorList>
            <person name="Sun C."/>
        </authorList>
    </citation>
    <scope>NUCLEOTIDE SEQUENCE [LARGE SCALE GENOMIC DNA]</scope>
    <source>
        <strain evidence="2 3">HZ20</strain>
    </source>
</reference>
<dbReference type="KEGG" id="boz:DBV39_04485"/>
<evidence type="ECO:0000313" key="3">
    <source>
        <dbReference type="Proteomes" id="UP000244571"/>
    </source>
</evidence>
<keyword evidence="3" id="KW-1185">Reference proteome</keyword>
<dbReference type="Pfam" id="PF09842">
    <property type="entry name" value="DUF2069"/>
    <property type="match status" value="1"/>
</dbReference>
<dbReference type="AlphaFoldDB" id="A0A2R4XP84"/>
<evidence type="ECO:0000256" key="1">
    <source>
        <dbReference type="SAM" id="Phobius"/>
    </source>
</evidence>
<feature type="transmembrane region" description="Helical" evidence="1">
    <location>
        <begin position="12"/>
        <end position="32"/>
    </location>
</feature>
<organism evidence="2 3">
    <name type="scientific">Orrella marina</name>
    <dbReference type="NCBI Taxonomy" id="2163011"/>
    <lineage>
        <taxon>Bacteria</taxon>
        <taxon>Pseudomonadati</taxon>
        <taxon>Pseudomonadota</taxon>
        <taxon>Betaproteobacteria</taxon>
        <taxon>Burkholderiales</taxon>
        <taxon>Alcaligenaceae</taxon>
        <taxon>Orrella</taxon>
    </lineage>
</organism>